<dbReference type="GO" id="GO:0015628">
    <property type="term" value="P:protein secretion by the type II secretion system"/>
    <property type="evidence" value="ECO:0007669"/>
    <property type="project" value="InterPro"/>
</dbReference>
<evidence type="ECO:0000256" key="1">
    <source>
        <dbReference type="SAM" id="Phobius"/>
    </source>
</evidence>
<dbReference type="Proteomes" id="UP000284006">
    <property type="component" value="Unassembled WGS sequence"/>
</dbReference>
<dbReference type="OrthoDB" id="9151209at2"/>
<dbReference type="Pfam" id="PF04612">
    <property type="entry name" value="T2SSM"/>
    <property type="match status" value="1"/>
</dbReference>
<dbReference type="RefSeq" id="WP_119809359.1">
    <property type="nucleotide sequence ID" value="NZ_QYUP01000021.1"/>
</dbReference>
<comment type="caution">
    <text evidence="2">The sequence shown here is derived from an EMBL/GenBank/DDBJ whole genome shotgun (WGS) entry which is preliminary data.</text>
</comment>
<gene>
    <name evidence="2" type="ORF">D3872_02695</name>
</gene>
<keyword evidence="1" id="KW-1133">Transmembrane helix</keyword>
<feature type="transmembrane region" description="Helical" evidence="1">
    <location>
        <begin position="21"/>
        <end position="44"/>
    </location>
</feature>
<evidence type="ECO:0008006" key="4">
    <source>
        <dbReference type="Google" id="ProtNLM"/>
    </source>
</evidence>
<name>A0A418Y7H3_9BURK</name>
<evidence type="ECO:0000313" key="2">
    <source>
        <dbReference type="EMBL" id="RJG25828.1"/>
    </source>
</evidence>
<reference evidence="2 3" key="1">
    <citation type="submission" date="2018-09" db="EMBL/GenBank/DDBJ databases">
        <authorList>
            <person name="Zhu H."/>
        </authorList>
    </citation>
    <scope>NUCLEOTIDE SEQUENCE [LARGE SCALE GENOMIC DNA]</scope>
    <source>
        <strain evidence="2 3">K1S02-61</strain>
    </source>
</reference>
<keyword evidence="3" id="KW-1185">Reference proteome</keyword>
<dbReference type="AlphaFoldDB" id="A0A418Y7H3"/>
<protein>
    <recommendedName>
        <fullName evidence="4">Type II secretion system protein M</fullName>
    </recommendedName>
</protein>
<dbReference type="GO" id="GO:0015627">
    <property type="term" value="C:type II protein secretion system complex"/>
    <property type="evidence" value="ECO:0007669"/>
    <property type="project" value="InterPro"/>
</dbReference>
<evidence type="ECO:0000313" key="3">
    <source>
        <dbReference type="Proteomes" id="UP000284006"/>
    </source>
</evidence>
<keyword evidence="1" id="KW-0812">Transmembrane</keyword>
<dbReference type="InterPro" id="IPR007690">
    <property type="entry name" value="T2SS_GspM"/>
</dbReference>
<organism evidence="2 3">
    <name type="scientific">Massilia cavernae</name>
    <dbReference type="NCBI Taxonomy" id="2320864"/>
    <lineage>
        <taxon>Bacteria</taxon>
        <taxon>Pseudomonadati</taxon>
        <taxon>Pseudomonadota</taxon>
        <taxon>Betaproteobacteria</taxon>
        <taxon>Burkholderiales</taxon>
        <taxon>Oxalobacteraceae</taxon>
        <taxon>Telluria group</taxon>
        <taxon>Massilia</taxon>
    </lineage>
</organism>
<proteinExistence type="predicted"/>
<accession>A0A418Y7H3</accession>
<dbReference type="EMBL" id="QYUP01000021">
    <property type="protein sequence ID" value="RJG25828.1"/>
    <property type="molecule type" value="Genomic_DNA"/>
</dbReference>
<sequence length="137" mass="15467">MKQYLTALAARIDALSLRERAMVFAAAAAAILFVVWSIMLGPLFDRQKTLRMQLDQARNNIGGIDAEITAKVQGFAADPDAANRERLARIKATSTRSATNCARWSKGWWPRNGWHRCLKPFLRRTGSCRWCRCGPCR</sequence>
<keyword evidence="1" id="KW-0472">Membrane</keyword>